<dbReference type="Gene3D" id="3.30.1380.10">
    <property type="match status" value="1"/>
</dbReference>
<dbReference type="Proteomes" id="UP000226155">
    <property type="component" value="Segment"/>
</dbReference>
<dbReference type="Pfam" id="PF13539">
    <property type="entry name" value="Peptidase_M15_4"/>
    <property type="match status" value="1"/>
</dbReference>
<name>A0A1I9S3V7_9CAUD</name>
<dbReference type="Gene3D" id="1.10.530.10">
    <property type="match status" value="1"/>
</dbReference>
<organism evidence="2 3">
    <name type="scientific">Mycobacterium phage DarthPhader</name>
    <dbReference type="NCBI Taxonomy" id="1912975"/>
    <lineage>
        <taxon>Viruses</taxon>
        <taxon>Duplodnaviria</taxon>
        <taxon>Heunggongvirae</taxon>
        <taxon>Uroviricota</taxon>
        <taxon>Caudoviricetes</taxon>
        <taxon>Refugevirus</taxon>
        <taxon>Refugevirus darthphader</taxon>
    </lineage>
</organism>
<feature type="domain" description="Peptidase M15C" evidence="1">
    <location>
        <begin position="71"/>
        <end position="134"/>
    </location>
</feature>
<accession>A0A1I9S3V7</accession>
<gene>
    <name evidence="2" type="ORF">SEA_DARTHPHADER_11</name>
</gene>
<sequence>MARPDSENGWRPPWVGQDMLQWADIPGAPGVSMQFLKGWPLAIMRAFAADFHAYIQPLRDADCACYTPTNSVSTSNHLNGTAMDLRWESHPFHVKGTFTADQMRTLRELLAFYEETIYWGGDWKNPIDEMHFQMGYDTWNNPHTGDFILRKIRPDGFSTFRRGDTPTPAAEDPAWVLQKATGLSYARASEILPAVTAGLLASGCTNSARIAMWLAQVGHESVSFKYTEEIAKNGRYAPYIGRTWIQITWDYNYRAFSQWCFERGLVPTSDYFVRDYLALADLRWAGLGAAWYWTVARTQLNALSDARDLNAVTKAINGGYNGLSDRQTRYNLANTMGDLLLRLIDAETGDDMAQVPQEQWDAVFRELTQRHPSRSALRKPGEGLVDTWAGMSLNSDGNIHVVVLKQLAEVGDPQAISDLALVANTDLIKHPERAKDRTLAIRILAHLEKNYPDVLKDYLAATKGTS</sequence>
<dbReference type="SUPFAM" id="SSF55166">
    <property type="entry name" value="Hedgehog/DD-peptidase"/>
    <property type="match status" value="1"/>
</dbReference>
<keyword evidence="3" id="KW-1185">Reference proteome</keyword>
<dbReference type="InterPro" id="IPR009045">
    <property type="entry name" value="Zn_M74/Hedgehog-like"/>
</dbReference>
<reference evidence="3" key="1">
    <citation type="submission" date="2016-08" db="EMBL/GenBank/DDBJ databases">
        <authorList>
            <person name="Seilhamer J.J."/>
        </authorList>
    </citation>
    <scope>NUCLEOTIDE SEQUENCE [LARGE SCALE GENOMIC DNA]</scope>
</reference>
<protein>
    <submittedName>
        <fullName evidence="2">Lysin A</fullName>
    </submittedName>
</protein>
<dbReference type="SUPFAM" id="SSF53955">
    <property type="entry name" value="Lysozyme-like"/>
    <property type="match status" value="1"/>
</dbReference>
<evidence type="ECO:0000313" key="2">
    <source>
        <dbReference type="EMBL" id="AOZ61251.1"/>
    </source>
</evidence>
<evidence type="ECO:0000313" key="3">
    <source>
        <dbReference type="Proteomes" id="UP000226155"/>
    </source>
</evidence>
<dbReference type="InterPro" id="IPR023346">
    <property type="entry name" value="Lysozyme-like_dom_sf"/>
</dbReference>
<dbReference type="EMBL" id="KX657793">
    <property type="protein sequence ID" value="AOZ61251.1"/>
    <property type="molecule type" value="Genomic_DNA"/>
</dbReference>
<evidence type="ECO:0000259" key="1">
    <source>
        <dbReference type="Pfam" id="PF13539"/>
    </source>
</evidence>
<proteinExistence type="predicted"/>
<dbReference type="InterPro" id="IPR039561">
    <property type="entry name" value="Peptidase_M15C"/>
</dbReference>
<dbReference type="GO" id="GO:0008233">
    <property type="term" value="F:peptidase activity"/>
    <property type="evidence" value="ECO:0007669"/>
    <property type="project" value="InterPro"/>
</dbReference>